<reference evidence="3 4" key="1">
    <citation type="submission" date="2019-11" db="EMBL/GenBank/DDBJ databases">
        <title>Genome analysis of Rhizobacterium cereale a novel genus and species isolated from maize roots in North Spain.</title>
        <authorList>
            <person name="Menendez E."/>
            <person name="Flores-Felix J.D."/>
            <person name="Ramirez-Bahena M.-H."/>
            <person name="Igual J.M."/>
            <person name="Garcia-Fraile P."/>
            <person name="Peix A."/>
            <person name="Velazquez E."/>
        </authorList>
    </citation>
    <scope>NUCLEOTIDE SEQUENCE [LARGE SCALE GENOMIC DNA]</scope>
    <source>
        <strain evidence="3 4">RZME27</strain>
    </source>
</reference>
<comment type="caution">
    <text evidence="3">The sequence shown here is derived from an EMBL/GenBank/DDBJ whole genome shotgun (WGS) entry which is preliminary data.</text>
</comment>
<dbReference type="Gene3D" id="3.30.2310.20">
    <property type="entry name" value="RelE-like"/>
    <property type="match status" value="1"/>
</dbReference>
<dbReference type="InterPro" id="IPR051803">
    <property type="entry name" value="TA_system_RelE-like_toxin"/>
</dbReference>
<dbReference type="AlphaFoldDB" id="A0A6A8AFG5"/>
<gene>
    <name evidence="3" type="ORF">GAO09_15765</name>
</gene>
<dbReference type="InterPro" id="IPR007712">
    <property type="entry name" value="RelE/ParE_toxin"/>
</dbReference>
<evidence type="ECO:0000256" key="1">
    <source>
        <dbReference type="ARBA" id="ARBA00006226"/>
    </source>
</evidence>
<name>A0A6A8AFG5_9HYPH</name>
<dbReference type="Pfam" id="PF05016">
    <property type="entry name" value="ParE_toxin"/>
    <property type="match status" value="1"/>
</dbReference>
<protein>
    <submittedName>
        <fullName evidence="3">Type II toxin-antitoxin system RelE/ParE family toxin</fullName>
    </submittedName>
</protein>
<evidence type="ECO:0000313" key="3">
    <source>
        <dbReference type="EMBL" id="MQY47491.1"/>
    </source>
</evidence>
<comment type="similarity">
    <text evidence="1">Belongs to the RelE toxin family.</text>
</comment>
<dbReference type="EMBL" id="WIXI01000045">
    <property type="protein sequence ID" value="MQY47491.1"/>
    <property type="molecule type" value="Genomic_DNA"/>
</dbReference>
<organism evidence="3 4">
    <name type="scientific">Endobacterium cereale</name>
    <dbReference type="NCBI Taxonomy" id="2663029"/>
    <lineage>
        <taxon>Bacteria</taxon>
        <taxon>Pseudomonadati</taxon>
        <taxon>Pseudomonadota</taxon>
        <taxon>Alphaproteobacteria</taxon>
        <taxon>Hyphomicrobiales</taxon>
        <taxon>Rhizobiaceae</taxon>
        <taxon>Endobacterium</taxon>
    </lineage>
</organism>
<dbReference type="PANTHER" id="PTHR33755">
    <property type="entry name" value="TOXIN PARE1-RELATED"/>
    <property type="match status" value="1"/>
</dbReference>
<evidence type="ECO:0000256" key="2">
    <source>
        <dbReference type="ARBA" id="ARBA00022649"/>
    </source>
</evidence>
<keyword evidence="2" id="KW-1277">Toxin-antitoxin system</keyword>
<sequence length="95" mass="10611">MDEIVWLDTALTDLETIGTYIARENPAAAATVIFRIVGAVSTLSWHSKLGRLMPDGTTRKLTIAGTSYVAFYRINGRIEILAILHTSRRWPQHLS</sequence>
<evidence type="ECO:0000313" key="4">
    <source>
        <dbReference type="Proteomes" id="UP000435138"/>
    </source>
</evidence>
<keyword evidence="4" id="KW-1185">Reference proteome</keyword>
<dbReference type="InterPro" id="IPR035093">
    <property type="entry name" value="RelE/ParE_toxin_dom_sf"/>
</dbReference>
<accession>A0A6A8AFG5</accession>
<dbReference type="RefSeq" id="WP_153354973.1">
    <property type="nucleotide sequence ID" value="NZ_JAYKOO010000007.1"/>
</dbReference>
<dbReference type="Proteomes" id="UP000435138">
    <property type="component" value="Unassembled WGS sequence"/>
</dbReference>
<proteinExistence type="inferred from homology"/>